<dbReference type="EMBL" id="JALHLG010000003">
    <property type="protein sequence ID" value="MCJ2185861.1"/>
    <property type="molecule type" value="Genomic_DNA"/>
</dbReference>
<accession>A0ABT0BLC3</accession>
<dbReference type="RefSeq" id="WP_243917914.1">
    <property type="nucleotide sequence ID" value="NZ_JALHLG010000003.1"/>
</dbReference>
<keyword evidence="1" id="KW-0732">Signal</keyword>
<dbReference type="PANTHER" id="PTHR38436:SF1">
    <property type="entry name" value="ESTER CYCLASE"/>
    <property type="match status" value="1"/>
</dbReference>
<feature type="domain" description="SnoaL-like" evidence="2">
    <location>
        <begin position="62"/>
        <end position="162"/>
    </location>
</feature>
<comment type="caution">
    <text evidence="3">The sequence shown here is derived from an EMBL/GenBank/DDBJ whole genome shotgun (WGS) entry which is preliminary data.</text>
</comment>
<dbReference type="PROSITE" id="PS51257">
    <property type="entry name" value="PROKAR_LIPOPROTEIN"/>
    <property type="match status" value="1"/>
</dbReference>
<evidence type="ECO:0000256" key="1">
    <source>
        <dbReference type="SAM" id="SignalP"/>
    </source>
</evidence>
<sequence length="173" mass="19012">MTRKFIAALPLAFSLAACSTLAGPPAVAQDAVTPAADVDALFTDPDPKLNANKQAAWHIMKDLLEAGHWELADKWMTERYIQHNPNVASGRQTVVDFFNGLGIEPKPIPEHLSTPVVQVVAEGDYVVVVSASQQPVPGDPDKTYTTSWFDMWRFVDGKADEHWDNATMTPKPE</sequence>
<dbReference type="PANTHER" id="PTHR38436">
    <property type="entry name" value="POLYKETIDE CYCLASE SNOAL-LIKE DOMAIN"/>
    <property type="match status" value="1"/>
</dbReference>
<dbReference type="SUPFAM" id="SSF54427">
    <property type="entry name" value="NTF2-like"/>
    <property type="match status" value="1"/>
</dbReference>
<protein>
    <submittedName>
        <fullName evidence="3">Nuclear transport factor 2 family protein</fullName>
    </submittedName>
</protein>
<evidence type="ECO:0000259" key="2">
    <source>
        <dbReference type="Pfam" id="PF12680"/>
    </source>
</evidence>
<dbReference type="InterPro" id="IPR037401">
    <property type="entry name" value="SnoaL-like"/>
</dbReference>
<proteinExistence type="predicted"/>
<dbReference type="Pfam" id="PF12680">
    <property type="entry name" value="SnoaL_2"/>
    <property type="match status" value="1"/>
</dbReference>
<organism evidence="3 4">
    <name type="scientific">Novosphingobium beihaiensis</name>
    <dbReference type="NCBI Taxonomy" id="2930389"/>
    <lineage>
        <taxon>Bacteria</taxon>
        <taxon>Pseudomonadati</taxon>
        <taxon>Pseudomonadota</taxon>
        <taxon>Alphaproteobacteria</taxon>
        <taxon>Sphingomonadales</taxon>
        <taxon>Sphingomonadaceae</taxon>
        <taxon>Novosphingobium</taxon>
    </lineage>
</organism>
<gene>
    <name evidence="3" type="ORF">MTR66_03415</name>
</gene>
<evidence type="ECO:0000313" key="4">
    <source>
        <dbReference type="Proteomes" id="UP001202281"/>
    </source>
</evidence>
<evidence type="ECO:0000313" key="3">
    <source>
        <dbReference type="EMBL" id="MCJ2185861.1"/>
    </source>
</evidence>
<name>A0ABT0BLC3_9SPHN</name>
<feature type="signal peptide" evidence="1">
    <location>
        <begin position="1"/>
        <end position="22"/>
    </location>
</feature>
<keyword evidence="4" id="KW-1185">Reference proteome</keyword>
<feature type="chain" id="PRO_5047528849" evidence="1">
    <location>
        <begin position="23"/>
        <end position="173"/>
    </location>
</feature>
<dbReference type="Gene3D" id="3.10.450.50">
    <property type="match status" value="1"/>
</dbReference>
<dbReference type="Proteomes" id="UP001202281">
    <property type="component" value="Unassembled WGS sequence"/>
</dbReference>
<dbReference type="InterPro" id="IPR009959">
    <property type="entry name" value="Cyclase_SnoaL-like"/>
</dbReference>
<dbReference type="InterPro" id="IPR032710">
    <property type="entry name" value="NTF2-like_dom_sf"/>
</dbReference>
<reference evidence="3 4" key="1">
    <citation type="submission" date="2022-04" db="EMBL/GenBank/DDBJ databases">
        <title>Identification of a novel bacterium isolated from mangrove sediments.</title>
        <authorList>
            <person name="Pan X."/>
        </authorList>
    </citation>
    <scope>NUCLEOTIDE SEQUENCE [LARGE SCALE GENOMIC DNA]</scope>
    <source>
        <strain evidence="3 4">B2638</strain>
    </source>
</reference>